<dbReference type="InterPro" id="IPR001264">
    <property type="entry name" value="Glyco_trans_51"/>
</dbReference>
<dbReference type="EMBL" id="JBHSNB010000001">
    <property type="protein sequence ID" value="MFC5583980.1"/>
    <property type="molecule type" value="Genomic_DNA"/>
</dbReference>
<proteinExistence type="inferred from homology"/>
<dbReference type="RefSeq" id="WP_223020183.1">
    <property type="nucleotide sequence ID" value="NZ_CP078143.1"/>
</dbReference>
<evidence type="ECO:0000256" key="11">
    <source>
        <dbReference type="ARBA" id="ARBA00049902"/>
    </source>
</evidence>
<keyword evidence="4" id="KW-0121">Carboxypeptidase</keyword>
<comment type="similarity">
    <text evidence="3">In the N-terminal section; belongs to the glycosyltransferase 51 family.</text>
</comment>
<comment type="catalytic activity">
    <reaction evidence="11">
        <text>[GlcNAc-(1-&gt;4)-Mur2Ac(oyl-L-Ala-gamma-D-Glu-L-Lys-D-Ala-D-Ala)](n)-di-trans,octa-cis-undecaprenyl diphosphate + beta-D-GlcNAc-(1-&gt;4)-Mur2Ac(oyl-L-Ala-gamma-D-Glu-L-Lys-D-Ala-D-Ala)-di-trans,octa-cis-undecaprenyl diphosphate = [GlcNAc-(1-&gt;4)-Mur2Ac(oyl-L-Ala-gamma-D-Glu-L-Lys-D-Ala-D-Ala)](n+1)-di-trans,octa-cis-undecaprenyl diphosphate + di-trans,octa-cis-undecaprenyl diphosphate + H(+)</text>
        <dbReference type="Rhea" id="RHEA:23708"/>
        <dbReference type="Rhea" id="RHEA-COMP:9602"/>
        <dbReference type="Rhea" id="RHEA-COMP:9603"/>
        <dbReference type="ChEBI" id="CHEBI:15378"/>
        <dbReference type="ChEBI" id="CHEBI:58405"/>
        <dbReference type="ChEBI" id="CHEBI:60033"/>
        <dbReference type="ChEBI" id="CHEBI:78435"/>
        <dbReference type="EC" id="2.4.99.28"/>
    </reaction>
</comment>
<dbReference type="InterPro" id="IPR012338">
    <property type="entry name" value="Beta-lactam/transpept-like"/>
</dbReference>
<protein>
    <recommendedName>
        <fullName evidence="10">peptidoglycan glycosyltransferase</fullName>
        <ecNumber evidence="10">2.4.99.28</ecNumber>
    </recommendedName>
</protein>
<keyword evidence="12" id="KW-0472">Membrane</keyword>
<dbReference type="InterPro" id="IPR001460">
    <property type="entry name" value="PCN-bd_Tpept"/>
</dbReference>
<dbReference type="SUPFAM" id="SSF53955">
    <property type="entry name" value="Lysozyme-like"/>
    <property type="match status" value="1"/>
</dbReference>
<evidence type="ECO:0000256" key="5">
    <source>
        <dbReference type="ARBA" id="ARBA00022670"/>
    </source>
</evidence>
<dbReference type="InterPro" id="IPR023346">
    <property type="entry name" value="Lysozyme-like_dom_sf"/>
</dbReference>
<evidence type="ECO:0000256" key="4">
    <source>
        <dbReference type="ARBA" id="ARBA00022645"/>
    </source>
</evidence>
<comment type="similarity">
    <text evidence="2">In the C-terminal section; belongs to the transpeptidase family.</text>
</comment>
<accession>A0ABW0T4T0</accession>
<feature type="domain" description="Glycosyl transferase family 51" evidence="14">
    <location>
        <begin position="114"/>
        <end position="279"/>
    </location>
</feature>
<evidence type="ECO:0000256" key="8">
    <source>
        <dbReference type="ARBA" id="ARBA00022801"/>
    </source>
</evidence>
<evidence type="ECO:0000256" key="2">
    <source>
        <dbReference type="ARBA" id="ARBA00007090"/>
    </source>
</evidence>
<dbReference type="Pfam" id="PF00905">
    <property type="entry name" value="Transpeptidase"/>
    <property type="match status" value="1"/>
</dbReference>
<evidence type="ECO:0000256" key="7">
    <source>
        <dbReference type="ARBA" id="ARBA00022679"/>
    </source>
</evidence>
<evidence type="ECO:0000256" key="9">
    <source>
        <dbReference type="ARBA" id="ARBA00023268"/>
    </source>
</evidence>
<comment type="pathway">
    <text evidence="1">Cell wall biogenesis; peptidoglycan biosynthesis.</text>
</comment>
<evidence type="ECO:0000259" key="13">
    <source>
        <dbReference type="Pfam" id="PF00905"/>
    </source>
</evidence>
<sequence length="713" mass="78503">MPREKRQSKAPRATRLLALDAWIDSTLYEAGFKLAEFWESVTIFFRRFRVYGVKRAVVELFSEGATLGAIGSVVMLALAMPAFEETAGDWSAQDDYAVTFLDRYGNEIGQRGIIQRDSVPVDELPDHVIKAVLATEDRRFFDHFGIDFLGLARALTENVRANSVVQGGSTLTQQLAKNLFLSNERTLERKVKEAFLSIWLEMNLSKTEILQYYLDRSYLGGGTFGISAAADFYFDKPVKDLSLAEAAMIAGLFKAPARYAPHVNLPAARARANEVLTNMVQAGFMSEGQILSARLHPATAVDREGTDTPDYFLDWAFEEVKRVVPRSATHSLVARTTLDPNLQKAAEESLEFHLRQYGKDYDVSEGAIVLMDTEGAVRAVVGGRDYGSSQFNRATKAERQTGSSFKPYVYAVAMENGFEPGSVISDGPISWGSWSPRNYGRSYAGRVTLTHALIKSYNTVPVRLARDHLGIDPIIDLIKSFGIESPINGHKTMVLGTSGMTALDQATGYSVFANGGYADTRFAIVQLMTHSGNLIYDHGRDAPPPRRVLSDDAAASMNQMLILVPEQGTGRRAALPMTRSAGKTGTTQSYRDGWYVGYTGNYVASVWLGNDDFHPTRRMTGGSLPAMVWQRLMSYAHQNVEIKPLPGIESPMRIETDAVETASEDGAGENPETDNLPLALSARTSHFLKGLAKNFEAAPRLRKPTSHETLSAL</sequence>
<dbReference type="InterPro" id="IPR036950">
    <property type="entry name" value="PBP_transglycosylase"/>
</dbReference>
<feature type="transmembrane region" description="Helical" evidence="12">
    <location>
        <begin position="56"/>
        <end position="83"/>
    </location>
</feature>
<evidence type="ECO:0000259" key="14">
    <source>
        <dbReference type="Pfam" id="PF00912"/>
    </source>
</evidence>
<dbReference type="PANTHER" id="PTHR32282:SF33">
    <property type="entry name" value="PEPTIDOGLYCAN GLYCOSYLTRANSFERASE"/>
    <property type="match status" value="1"/>
</dbReference>
<reference evidence="16" key="1">
    <citation type="journal article" date="2019" name="Int. J. Syst. Evol. Microbiol.">
        <title>The Global Catalogue of Microorganisms (GCM) 10K type strain sequencing project: providing services to taxonomists for standard genome sequencing and annotation.</title>
        <authorList>
            <consortium name="The Broad Institute Genomics Platform"/>
            <consortium name="The Broad Institute Genome Sequencing Center for Infectious Disease"/>
            <person name="Wu L."/>
            <person name="Ma J."/>
        </authorList>
    </citation>
    <scope>NUCLEOTIDE SEQUENCE [LARGE SCALE GENOMIC DNA]</scope>
    <source>
        <strain evidence="16">JCM 3366</strain>
    </source>
</reference>
<dbReference type="Proteomes" id="UP001596107">
    <property type="component" value="Unassembled WGS sequence"/>
</dbReference>
<dbReference type="Pfam" id="PF00912">
    <property type="entry name" value="Transgly"/>
    <property type="match status" value="1"/>
</dbReference>
<dbReference type="EC" id="2.4.99.28" evidence="10"/>
<keyword evidence="7 15" id="KW-0808">Transferase</keyword>
<dbReference type="Gene3D" id="1.10.3810.10">
    <property type="entry name" value="Biosynthetic peptidoglycan transglycosylase-like"/>
    <property type="match status" value="1"/>
</dbReference>
<evidence type="ECO:0000256" key="10">
    <source>
        <dbReference type="ARBA" id="ARBA00044770"/>
    </source>
</evidence>
<dbReference type="InterPro" id="IPR050396">
    <property type="entry name" value="Glycosyltr_51/Transpeptidase"/>
</dbReference>
<evidence type="ECO:0000256" key="12">
    <source>
        <dbReference type="SAM" id="Phobius"/>
    </source>
</evidence>
<keyword evidence="12" id="KW-1133">Transmembrane helix</keyword>
<evidence type="ECO:0000256" key="3">
    <source>
        <dbReference type="ARBA" id="ARBA00007739"/>
    </source>
</evidence>
<keyword evidence="5" id="KW-0645">Protease</keyword>
<feature type="domain" description="Penicillin-binding protein transpeptidase" evidence="13">
    <location>
        <begin position="366"/>
        <end position="600"/>
    </location>
</feature>
<keyword evidence="8" id="KW-0378">Hydrolase</keyword>
<keyword evidence="9" id="KW-0511">Multifunctional enzyme</keyword>
<dbReference type="SUPFAM" id="SSF56601">
    <property type="entry name" value="beta-lactamase/transpeptidase-like"/>
    <property type="match status" value="1"/>
</dbReference>
<keyword evidence="6 15" id="KW-0328">Glycosyltransferase</keyword>
<dbReference type="PANTHER" id="PTHR32282">
    <property type="entry name" value="BINDING PROTEIN TRANSPEPTIDASE, PUTATIVE-RELATED"/>
    <property type="match status" value="1"/>
</dbReference>
<dbReference type="NCBIfam" id="TIGR02074">
    <property type="entry name" value="PBP_1a_fam"/>
    <property type="match status" value="1"/>
</dbReference>
<dbReference type="GO" id="GO:0016757">
    <property type="term" value="F:glycosyltransferase activity"/>
    <property type="evidence" value="ECO:0007669"/>
    <property type="project" value="UniProtKB-KW"/>
</dbReference>
<gene>
    <name evidence="15" type="ORF">ACFPOD_02570</name>
</gene>
<evidence type="ECO:0000313" key="16">
    <source>
        <dbReference type="Proteomes" id="UP001596107"/>
    </source>
</evidence>
<keyword evidence="16" id="KW-1185">Reference proteome</keyword>
<name>A0ABW0T4T0_9HYPH</name>
<evidence type="ECO:0000313" key="15">
    <source>
        <dbReference type="EMBL" id="MFC5583980.1"/>
    </source>
</evidence>
<dbReference type="Gene3D" id="3.40.710.10">
    <property type="entry name" value="DD-peptidase/beta-lactamase superfamily"/>
    <property type="match status" value="1"/>
</dbReference>
<evidence type="ECO:0000256" key="6">
    <source>
        <dbReference type="ARBA" id="ARBA00022676"/>
    </source>
</evidence>
<evidence type="ECO:0000256" key="1">
    <source>
        <dbReference type="ARBA" id="ARBA00004752"/>
    </source>
</evidence>
<comment type="caution">
    <text evidence="15">The sequence shown here is derived from an EMBL/GenBank/DDBJ whole genome shotgun (WGS) entry which is preliminary data.</text>
</comment>
<keyword evidence="12" id="KW-0812">Transmembrane</keyword>
<organism evidence="15 16">
    <name type="scientific">Nitratireductor kimnyeongensis</name>
    <dbReference type="NCBI Taxonomy" id="430679"/>
    <lineage>
        <taxon>Bacteria</taxon>
        <taxon>Pseudomonadati</taxon>
        <taxon>Pseudomonadota</taxon>
        <taxon>Alphaproteobacteria</taxon>
        <taxon>Hyphomicrobiales</taxon>
        <taxon>Phyllobacteriaceae</taxon>
        <taxon>Nitratireductor</taxon>
    </lineage>
</organism>